<feature type="compositionally biased region" description="Polar residues" evidence="1">
    <location>
        <begin position="199"/>
        <end position="208"/>
    </location>
</feature>
<dbReference type="InterPro" id="IPR004345">
    <property type="entry name" value="TB2_DP1_HVA22"/>
</dbReference>
<dbReference type="Pfam" id="PF03134">
    <property type="entry name" value="TB2_DP1_HVA22"/>
    <property type="match status" value="1"/>
</dbReference>
<feature type="region of interest" description="Disordered" evidence="1">
    <location>
        <begin position="312"/>
        <end position="334"/>
    </location>
</feature>
<protein>
    <submittedName>
        <fullName evidence="3">Uncharacterized protein</fullName>
    </submittedName>
</protein>
<reference evidence="3" key="1">
    <citation type="journal article" date="2014" name="Genome Biol. Evol.">
        <title>Gene Loss Rather Than Gene Gain Is Associated with a Host Jump from Monocots to Dicots in the Smut Fungus Melanopsichium pennsylvanicum.</title>
        <authorList>
            <person name="Sharma R."/>
            <person name="Mishra B."/>
            <person name="Runge F."/>
            <person name="Thines M."/>
        </authorList>
    </citation>
    <scope>NUCLEOTIDE SEQUENCE</scope>
    <source>
        <strain evidence="3">4</strain>
    </source>
</reference>
<dbReference type="EMBL" id="HG529533">
    <property type="protein sequence ID" value="CDI52227.1"/>
    <property type="molecule type" value="Genomic_DNA"/>
</dbReference>
<feature type="chain" id="PRO_5001722695" evidence="2">
    <location>
        <begin position="24"/>
        <end position="682"/>
    </location>
</feature>
<sequence length="682" mass="71873">MGLINLLLKAVILLLDLRDTCDSLGTAKLEEIGRSERQVLVRNAEDGTKQTISRRRVGTSKRKAAVKSALTTVLVWNLFQKIEPLCDRTIAWFVPFYDSFKTLFLIWMLFTRSYGASILVSRIMVPVLKPYEPSIDGIVGLTLALFGSVAALLAPVVDRCAAFVRGTTSSMPQSARLVEAREASIAASSPSDKEPSSSRHTTTKSPASRNEKKPPPPSASTQAPKALTDSVAASLRAPQTAAQPRSVTTRARHMPVTKASQSNVAATRRVLQELPLPRHAFATTPTPPSVPLAHSSSASKSGSAAFNVLLTPTKDSMQPPAVKPEPLTPSLESSGAALRPTSVLDLGPPPTPPSDLRNYAFIPGQTPQEAASSSVISPTPRFPGGFSFSFAAAQASASTRNNPFQAQARVPITTQMAPLSLSSPLAKSGIPPHLLGPNVTVTSNLTTSEKRSPARDNRIVPPPNGAVGVRKVSSSRPLKGKVKEDEKQPGLKATASLSSKKRARSDEVAEGESGEGAQSNSANISPRKRAKAVNGKVPTSKTATLSAAAKGSAKAKTTSTGGKTDVAATDKAKLRKKTAVTGGQRATKKDAAPEPSNRTAESNLSTVAVDENPKAITAKSLRKKADSASAEGTAALYKSIAKRATAKKATASKARSQFVDTPEASEPPQRLTRSRTKQHLAD</sequence>
<organism evidence="3">
    <name type="scientific">Melanopsichium pennsylvanicum 4</name>
    <dbReference type="NCBI Taxonomy" id="1398559"/>
    <lineage>
        <taxon>Eukaryota</taxon>
        <taxon>Fungi</taxon>
        <taxon>Dikarya</taxon>
        <taxon>Basidiomycota</taxon>
        <taxon>Ustilaginomycotina</taxon>
        <taxon>Ustilaginomycetes</taxon>
        <taxon>Ustilaginales</taxon>
        <taxon>Ustilaginaceae</taxon>
        <taxon>Melanopsichium</taxon>
    </lineage>
</organism>
<name>A0A077R081_9BASI</name>
<feature type="region of interest" description="Disordered" evidence="1">
    <location>
        <begin position="430"/>
        <end position="608"/>
    </location>
</feature>
<feature type="compositionally biased region" description="Polar residues" evidence="1">
    <location>
        <begin position="596"/>
        <end position="606"/>
    </location>
</feature>
<feature type="compositionally biased region" description="Low complexity" evidence="1">
    <location>
        <begin position="539"/>
        <end position="564"/>
    </location>
</feature>
<feature type="compositionally biased region" description="Low complexity" evidence="1">
    <location>
        <begin position="647"/>
        <end position="656"/>
    </location>
</feature>
<evidence type="ECO:0000256" key="1">
    <source>
        <dbReference type="SAM" id="MobiDB-lite"/>
    </source>
</evidence>
<dbReference type="AlphaFoldDB" id="A0A077R081"/>
<evidence type="ECO:0000256" key="2">
    <source>
        <dbReference type="SAM" id="SignalP"/>
    </source>
</evidence>
<feature type="region of interest" description="Disordered" evidence="1">
    <location>
        <begin position="279"/>
        <end position="298"/>
    </location>
</feature>
<proteinExistence type="predicted"/>
<feature type="compositionally biased region" description="Polar residues" evidence="1">
    <location>
        <begin position="240"/>
        <end position="249"/>
    </location>
</feature>
<feature type="compositionally biased region" description="Basic and acidic residues" evidence="1">
    <location>
        <begin position="448"/>
        <end position="458"/>
    </location>
</feature>
<accession>A0A077R081</accession>
<feature type="signal peptide" evidence="2">
    <location>
        <begin position="1"/>
        <end position="23"/>
    </location>
</feature>
<evidence type="ECO:0000313" key="3">
    <source>
        <dbReference type="EMBL" id="CDI52227.1"/>
    </source>
</evidence>
<feature type="region of interest" description="Disordered" evidence="1">
    <location>
        <begin position="181"/>
        <end position="266"/>
    </location>
</feature>
<keyword evidence="2" id="KW-0732">Signal</keyword>
<feature type="compositionally biased region" description="Basic residues" evidence="1">
    <location>
        <begin position="672"/>
        <end position="682"/>
    </location>
</feature>
<feature type="region of interest" description="Disordered" evidence="1">
    <location>
        <begin position="646"/>
        <end position="682"/>
    </location>
</feature>